<dbReference type="RefSeq" id="WP_143116455.1">
    <property type="nucleotide sequence ID" value="NZ_FOFR01000030.1"/>
</dbReference>
<gene>
    <name evidence="2" type="ORF">SAMN05216188_13098</name>
</gene>
<name>A0A1H9W645_9PSEU</name>
<protein>
    <submittedName>
        <fullName evidence="2">Uncharacterized protein</fullName>
    </submittedName>
</protein>
<evidence type="ECO:0000256" key="1">
    <source>
        <dbReference type="SAM" id="MobiDB-lite"/>
    </source>
</evidence>
<dbReference type="EMBL" id="FOFR01000030">
    <property type="protein sequence ID" value="SES29147.1"/>
    <property type="molecule type" value="Genomic_DNA"/>
</dbReference>
<sequence>MTDHHGRTSQNPNARPATASRFAIPVRQAANLAYEFDHRLTVRHAPLLSGQWLVLAQCTCRAVTSDTVQGLVDDERVLRRLACRNQAVRVERSFFNAQRPDTALIERLSGEPQVIRPHGRAWTDFHEQTDPRMVTFDARLHRLPSTHQMLAAGVALTSGGWVRVSRVRGADHHERVAQVQAVVAALAMFPHSSGVTLLCPSGTVASVVRAAQQRYKASQYRWMPAPLSTSLASYVDRREVRVVERPRASTALMRTATTLVDDCGEENWDAATSPLLDWVQTAGIPVTNRECTVPRPVEKRRPRRGRFR</sequence>
<proteinExistence type="predicted"/>
<evidence type="ECO:0000313" key="3">
    <source>
        <dbReference type="Proteomes" id="UP000199352"/>
    </source>
</evidence>
<reference evidence="3" key="1">
    <citation type="submission" date="2016-10" db="EMBL/GenBank/DDBJ databases">
        <authorList>
            <person name="Varghese N."/>
            <person name="Submissions S."/>
        </authorList>
    </citation>
    <scope>NUCLEOTIDE SEQUENCE [LARGE SCALE GENOMIC DNA]</scope>
    <source>
        <strain evidence="3">CGMCC 4.3525</strain>
    </source>
</reference>
<feature type="region of interest" description="Disordered" evidence="1">
    <location>
        <begin position="1"/>
        <end position="20"/>
    </location>
</feature>
<evidence type="ECO:0000313" key="2">
    <source>
        <dbReference type="EMBL" id="SES29147.1"/>
    </source>
</evidence>
<keyword evidence="3" id="KW-1185">Reference proteome</keyword>
<organism evidence="2 3">
    <name type="scientific">Lentzea xinjiangensis</name>
    <dbReference type="NCBI Taxonomy" id="402600"/>
    <lineage>
        <taxon>Bacteria</taxon>
        <taxon>Bacillati</taxon>
        <taxon>Actinomycetota</taxon>
        <taxon>Actinomycetes</taxon>
        <taxon>Pseudonocardiales</taxon>
        <taxon>Pseudonocardiaceae</taxon>
        <taxon>Lentzea</taxon>
    </lineage>
</organism>
<dbReference type="AlphaFoldDB" id="A0A1H9W645"/>
<dbReference type="STRING" id="402600.SAMN05216188_13098"/>
<dbReference type="Proteomes" id="UP000199352">
    <property type="component" value="Unassembled WGS sequence"/>
</dbReference>
<accession>A0A1H9W645</accession>